<keyword evidence="3" id="KW-1003">Cell membrane</keyword>
<dbReference type="Gene3D" id="1.10.3730.20">
    <property type="match status" value="1"/>
</dbReference>
<feature type="transmembrane region" description="Helical" evidence="12">
    <location>
        <begin position="7"/>
        <end position="24"/>
    </location>
</feature>
<comment type="caution">
    <text evidence="14">The sequence shown here is derived from an EMBL/GenBank/DDBJ whole genome shotgun (WGS) entry which is preliminary data.</text>
</comment>
<keyword evidence="11 12" id="KW-0472">Membrane</keyword>
<evidence type="ECO:0000256" key="7">
    <source>
        <dbReference type="ARBA" id="ARBA00022692"/>
    </source>
</evidence>
<evidence type="ECO:0000256" key="3">
    <source>
        <dbReference type="ARBA" id="ARBA00022475"/>
    </source>
</evidence>
<dbReference type="Proteomes" id="UP000790096">
    <property type="component" value="Unassembled WGS sequence"/>
</dbReference>
<feature type="transmembrane region" description="Helical" evidence="12">
    <location>
        <begin position="44"/>
        <end position="61"/>
    </location>
</feature>
<feature type="domain" description="EamA" evidence="13">
    <location>
        <begin position="4"/>
        <end position="118"/>
    </location>
</feature>
<keyword evidence="8" id="KW-0448">Lipopolysaccharide biosynthesis</keyword>
<dbReference type="PANTHER" id="PTHR30561">
    <property type="entry name" value="SMR FAMILY PROTON-DEPENDENT DRUG EFFLUX TRANSPORTER SUGE"/>
    <property type="match status" value="1"/>
</dbReference>
<dbReference type="Pfam" id="PF00892">
    <property type="entry name" value="EamA"/>
    <property type="match status" value="1"/>
</dbReference>
<comment type="subcellular location">
    <subcellularLocation>
        <location evidence="1">Cell membrane</location>
        <topology evidence="1">Multi-pass membrane protein</topology>
    </subcellularLocation>
</comment>
<name>A0ABS5SZM0_9GAMM</name>
<dbReference type="SUPFAM" id="SSF103481">
    <property type="entry name" value="Multidrug resistance efflux transporter EmrE"/>
    <property type="match status" value="1"/>
</dbReference>
<dbReference type="PANTHER" id="PTHR30561:SF9">
    <property type="entry name" value="4-AMINO-4-DEOXY-L-ARABINOSE-PHOSPHOUNDECAPRENOL FLIPPASE SUBUNIT ARNF-RELATED"/>
    <property type="match status" value="1"/>
</dbReference>
<keyword evidence="10" id="KW-0443">Lipid metabolism</keyword>
<evidence type="ECO:0000256" key="2">
    <source>
        <dbReference type="ARBA" id="ARBA00022448"/>
    </source>
</evidence>
<dbReference type="EMBL" id="JABBFR010000026">
    <property type="protein sequence ID" value="MBT0725519.1"/>
    <property type="molecule type" value="Genomic_DNA"/>
</dbReference>
<feature type="transmembrane region" description="Helical" evidence="12">
    <location>
        <begin position="97"/>
        <end position="119"/>
    </location>
</feature>
<evidence type="ECO:0000256" key="10">
    <source>
        <dbReference type="ARBA" id="ARBA00023098"/>
    </source>
</evidence>
<evidence type="ECO:0000256" key="12">
    <source>
        <dbReference type="SAM" id="Phobius"/>
    </source>
</evidence>
<dbReference type="InterPro" id="IPR037185">
    <property type="entry name" value="EmrE-like"/>
</dbReference>
<evidence type="ECO:0000256" key="6">
    <source>
        <dbReference type="ARBA" id="ARBA00022556"/>
    </source>
</evidence>
<sequence>MKKYRWVITSILLVTVAQVLLRLAMHSDANGFSVISIFRSRLEILYLFLGLFSYILSLLSWTRALRSLSLSQAYPLLSISYILVWVASLFIPNEQNLLSWQALLGLGCIVSGVCLIVTIKKN</sequence>
<dbReference type="InterPro" id="IPR000390">
    <property type="entry name" value="Small_drug/metabolite_transptr"/>
</dbReference>
<evidence type="ECO:0000256" key="11">
    <source>
        <dbReference type="ARBA" id="ARBA00023136"/>
    </source>
</evidence>
<dbReference type="InterPro" id="IPR000620">
    <property type="entry name" value="EamA_dom"/>
</dbReference>
<keyword evidence="7 12" id="KW-0812">Transmembrane</keyword>
<evidence type="ECO:0000256" key="1">
    <source>
        <dbReference type="ARBA" id="ARBA00004651"/>
    </source>
</evidence>
<proteinExistence type="predicted"/>
<dbReference type="RefSeq" id="WP_214238153.1">
    <property type="nucleotide sequence ID" value="NZ_JABBFR010000026.1"/>
</dbReference>
<protein>
    <submittedName>
        <fullName evidence="14">EamA family transporter</fullName>
    </submittedName>
</protein>
<keyword evidence="4" id="KW-0444">Lipid biosynthesis</keyword>
<evidence type="ECO:0000313" key="15">
    <source>
        <dbReference type="Proteomes" id="UP000790096"/>
    </source>
</evidence>
<evidence type="ECO:0000256" key="8">
    <source>
        <dbReference type="ARBA" id="ARBA00022985"/>
    </source>
</evidence>
<gene>
    <name evidence="14" type="ORF">HH682_14050</name>
</gene>
<keyword evidence="6" id="KW-0441">Lipid A biosynthesis</keyword>
<keyword evidence="15" id="KW-1185">Reference proteome</keyword>
<evidence type="ECO:0000313" key="14">
    <source>
        <dbReference type="EMBL" id="MBT0725519.1"/>
    </source>
</evidence>
<feature type="transmembrane region" description="Helical" evidence="12">
    <location>
        <begin position="73"/>
        <end position="91"/>
    </location>
</feature>
<keyword evidence="5" id="KW-0997">Cell inner membrane</keyword>
<keyword evidence="2" id="KW-0813">Transport</keyword>
<reference evidence="14 15" key="1">
    <citation type="submission" date="2020-04" db="EMBL/GenBank/DDBJ databases">
        <title>Genome sequencing of Rosenbergiella species.</title>
        <authorList>
            <person name="Alvarez-Perez S."/>
            <person name="Lievens B."/>
        </authorList>
    </citation>
    <scope>NUCLEOTIDE SEQUENCE [LARGE SCALE GENOMIC DNA]</scope>
    <source>
        <strain evidence="14 15">S61</strain>
    </source>
</reference>
<organism evidence="14 15">
    <name type="scientific">Rosenbergiella gaditana</name>
    <dbReference type="NCBI Taxonomy" id="2726987"/>
    <lineage>
        <taxon>Bacteria</taxon>
        <taxon>Pseudomonadati</taxon>
        <taxon>Pseudomonadota</taxon>
        <taxon>Gammaproteobacteria</taxon>
        <taxon>Enterobacterales</taxon>
        <taxon>Erwiniaceae</taxon>
        <taxon>Rosenbergiella</taxon>
    </lineage>
</organism>
<evidence type="ECO:0000259" key="13">
    <source>
        <dbReference type="Pfam" id="PF00892"/>
    </source>
</evidence>
<evidence type="ECO:0000256" key="9">
    <source>
        <dbReference type="ARBA" id="ARBA00022989"/>
    </source>
</evidence>
<keyword evidence="9 12" id="KW-1133">Transmembrane helix</keyword>
<evidence type="ECO:0000256" key="5">
    <source>
        <dbReference type="ARBA" id="ARBA00022519"/>
    </source>
</evidence>
<accession>A0ABS5SZM0</accession>
<evidence type="ECO:0000256" key="4">
    <source>
        <dbReference type="ARBA" id="ARBA00022516"/>
    </source>
</evidence>